<proteinExistence type="predicted"/>
<evidence type="ECO:0000259" key="1">
    <source>
        <dbReference type="Pfam" id="PF13466"/>
    </source>
</evidence>
<dbReference type="SUPFAM" id="SSF52091">
    <property type="entry name" value="SpoIIaa-like"/>
    <property type="match status" value="1"/>
</dbReference>
<dbReference type="OrthoDB" id="6174465at2"/>
<feature type="domain" description="MlaB-like STAS" evidence="1">
    <location>
        <begin position="19"/>
        <end position="100"/>
    </location>
</feature>
<keyword evidence="3" id="KW-1185">Reference proteome</keyword>
<protein>
    <submittedName>
        <fullName evidence="2">Phospholipid transport system transporter-binding protein</fullName>
    </submittedName>
</protein>
<dbReference type="Proteomes" id="UP000190911">
    <property type="component" value="Chromosome I"/>
</dbReference>
<dbReference type="EMBL" id="LT670847">
    <property type="protein sequence ID" value="SHL98628.1"/>
    <property type="molecule type" value="Genomic_DNA"/>
</dbReference>
<evidence type="ECO:0000313" key="2">
    <source>
        <dbReference type="EMBL" id="SHL98628.1"/>
    </source>
</evidence>
<dbReference type="InParanoid" id="A0A1M7F4E9"/>
<name>A0A1M7F4E9_9GAMM</name>
<dbReference type="RefSeq" id="WP_079551229.1">
    <property type="nucleotide sequence ID" value="NZ_LT670847.1"/>
</dbReference>
<gene>
    <name evidence="2" type="ORF">SAMN05878437_0631</name>
</gene>
<reference evidence="2 3" key="1">
    <citation type="submission" date="2016-11" db="EMBL/GenBank/DDBJ databases">
        <authorList>
            <person name="Jaros S."/>
            <person name="Januszkiewicz K."/>
            <person name="Wedrychowicz H."/>
        </authorList>
    </citation>
    <scope>NUCLEOTIDE SEQUENCE [LARGE SCALE GENOMIC DNA]</scope>
    <source>
        <strain evidence="2 3">ACAM 12</strain>
    </source>
</reference>
<accession>A0A1M7F4E9</accession>
<dbReference type="InterPro" id="IPR036513">
    <property type="entry name" value="STAS_dom_sf"/>
</dbReference>
<dbReference type="STRING" id="29571.SAMN05878437_0631"/>
<dbReference type="InterPro" id="IPR058548">
    <property type="entry name" value="MlaB-like_STAS"/>
</dbReference>
<sequence length="108" mass="11674">MTTLFSRQGVSLAAQDNALEASGNLSENAAAALADAGERWLEHSGQPALTLDFRGVDRASSAAISVLLQWLRACRRRQLTIEQILLSAPLRRLASLTELDALFDQPNA</sequence>
<organism evidence="2 3">
    <name type="scientific">Vreelandella subglaciescola</name>
    <dbReference type="NCBI Taxonomy" id="29571"/>
    <lineage>
        <taxon>Bacteria</taxon>
        <taxon>Pseudomonadati</taxon>
        <taxon>Pseudomonadota</taxon>
        <taxon>Gammaproteobacteria</taxon>
        <taxon>Oceanospirillales</taxon>
        <taxon>Halomonadaceae</taxon>
        <taxon>Vreelandella</taxon>
    </lineage>
</organism>
<dbReference type="AlphaFoldDB" id="A0A1M7F4E9"/>
<dbReference type="Pfam" id="PF13466">
    <property type="entry name" value="STAS_2"/>
    <property type="match status" value="1"/>
</dbReference>
<evidence type="ECO:0000313" key="3">
    <source>
        <dbReference type="Proteomes" id="UP000190911"/>
    </source>
</evidence>
<dbReference type="Gene3D" id="3.30.750.24">
    <property type="entry name" value="STAS domain"/>
    <property type="match status" value="1"/>
</dbReference>